<name>A0A655FML1_MYCTX</name>
<reference evidence="1 2" key="1">
    <citation type="submission" date="2015-03" db="EMBL/GenBank/DDBJ databases">
        <authorList>
            <consortium name="Pathogen Informatics"/>
        </authorList>
    </citation>
    <scope>NUCLEOTIDE SEQUENCE [LARGE SCALE GENOMIC DNA]</scope>
    <source>
        <strain evidence="1 2">D00501624</strain>
    </source>
</reference>
<dbReference type="Proteomes" id="UP000039217">
    <property type="component" value="Unassembled WGS sequence"/>
</dbReference>
<organism evidence="1 2">
    <name type="scientific">Mycobacterium tuberculosis</name>
    <dbReference type="NCBI Taxonomy" id="1773"/>
    <lineage>
        <taxon>Bacteria</taxon>
        <taxon>Bacillati</taxon>
        <taxon>Actinomycetota</taxon>
        <taxon>Actinomycetes</taxon>
        <taxon>Mycobacteriales</taxon>
        <taxon>Mycobacteriaceae</taxon>
        <taxon>Mycobacterium</taxon>
        <taxon>Mycobacterium tuberculosis complex</taxon>
    </lineage>
</organism>
<evidence type="ECO:0000313" key="1">
    <source>
        <dbReference type="EMBL" id="CNV88425.1"/>
    </source>
</evidence>
<dbReference type="EMBL" id="CQQC01001367">
    <property type="protein sequence ID" value="CNV88425.1"/>
    <property type="molecule type" value="Genomic_DNA"/>
</dbReference>
<sequence>MTSPVTTTLDPKPRRVRNIFICSAVVFCASSRTMNASFRVLPRMYASGATSMTPADISFGISSGSIMSYSAS</sequence>
<proteinExistence type="predicted"/>
<accession>A0A655FML1</accession>
<gene>
    <name evidence="1" type="ORF">ERS007661_03232</name>
</gene>
<protein>
    <submittedName>
        <fullName evidence="1">Uncharacterized protein</fullName>
    </submittedName>
</protein>
<evidence type="ECO:0000313" key="2">
    <source>
        <dbReference type="Proteomes" id="UP000039217"/>
    </source>
</evidence>
<dbReference type="AlphaFoldDB" id="A0A655FML1"/>